<evidence type="ECO:0000313" key="1">
    <source>
        <dbReference type="EMBL" id="MGI1898940.1"/>
    </source>
</evidence>
<name>A0ACC7RG82_9VIBR</name>
<dbReference type="Proteomes" id="UP001354073">
    <property type="component" value="Unassembled WGS sequence"/>
</dbReference>
<proteinExistence type="predicted"/>
<reference evidence="1" key="1">
    <citation type="submission" date="2024-11" db="EMBL/GenBank/DDBJ databases">
        <title>Identification of new Vibrio campbellii strains harboring the pVA1 plasmid isolated from Penaeus vannamei postlarvae affected by outbreaks of acute hepatopancreatic necrosis disease (AHPND) in Mexico.</title>
        <authorList>
            <person name="Gomez-Gil B."/>
            <person name="Enciso-Ibarra J."/>
        </authorList>
    </citation>
    <scope>NUCLEOTIDE SEQUENCE</scope>
    <source>
        <strain evidence="1">M270204</strain>
    </source>
</reference>
<evidence type="ECO:0000313" key="2">
    <source>
        <dbReference type="Proteomes" id="UP001354073"/>
    </source>
</evidence>
<organism evidence="1 2">
    <name type="scientific">Vibrio campbellii</name>
    <dbReference type="NCBI Taxonomy" id="680"/>
    <lineage>
        <taxon>Bacteria</taxon>
        <taxon>Pseudomonadati</taxon>
        <taxon>Pseudomonadota</taxon>
        <taxon>Gammaproteobacteria</taxon>
        <taxon>Vibrionales</taxon>
        <taxon>Vibrionaceae</taxon>
        <taxon>Vibrio</taxon>
    </lineage>
</organism>
<sequence length="127" mass="14514">MNIKVRDINMIFQSKSGEIEHGTHLCQELKAFLIEHEPSFGSSLVPDLSHINSRAENHTGIDIFDVTFLGGNEYQLDYQYQWSIYNGCADMDLEGEEESSVTFTLGDDGEVEFDILEVEERNTIEEF</sequence>
<gene>
    <name evidence="1" type="ORF">REH74_015520</name>
</gene>
<comment type="caution">
    <text evidence="1">The sequence shown here is derived from an EMBL/GenBank/DDBJ whole genome shotgun (WGS) entry which is preliminary data.</text>
</comment>
<accession>A0ACC7RG82</accession>
<protein>
    <submittedName>
        <fullName evidence="1">Uncharacterized protein</fullName>
    </submittedName>
</protein>
<dbReference type="EMBL" id="JAVHXJ020000075">
    <property type="protein sequence ID" value="MGI1898940.1"/>
    <property type="molecule type" value="Genomic_DNA"/>
</dbReference>